<feature type="region of interest" description="Disordered" evidence="1">
    <location>
        <begin position="191"/>
        <end position="213"/>
    </location>
</feature>
<sequence length="257" mass="28215">MEPNSEGGHSRVKKVDKYRLATIVLAIICVLLLVLLLKCVFTHNNHAASTSTGAQPQPNRPSAQPQVSPELAKLATLPIKGRAPKTGYDRNLFGHAWTDDVTVAGGHNGCDTRNDILRRDLVEVEFKPGLNGCTVLAGVLHDPYSGVTVEFHRGRRTSSLVHIDHVVALSDAWQKGAQQWDAARRRNFANDPTNLQTTTRSMNEQKGDGDAATWLPPNKSYRCTYVSRIVDVKAAYELWVTQAEHDAIAQILTTCAA</sequence>
<dbReference type="Pfam" id="PF07510">
    <property type="entry name" value="GmrSD_C"/>
    <property type="match status" value="1"/>
</dbReference>
<feature type="domain" description="GmrSD restriction endonucleases C-terminal" evidence="3">
    <location>
        <begin position="111"/>
        <end position="250"/>
    </location>
</feature>
<evidence type="ECO:0000313" key="4">
    <source>
        <dbReference type="EMBL" id="KLO36025.1"/>
    </source>
</evidence>
<keyword evidence="2" id="KW-0472">Membrane</keyword>
<keyword evidence="2" id="KW-0812">Transmembrane</keyword>
<proteinExistence type="predicted"/>
<dbReference type="AlphaFoldDB" id="A0A0I9TI98"/>
<feature type="compositionally biased region" description="Polar residues" evidence="1">
    <location>
        <begin position="191"/>
        <end position="202"/>
    </location>
</feature>
<dbReference type="OrthoDB" id="5196645at2"/>
<feature type="compositionally biased region" description="Polar residues" evidence="1">
    <location>
        <begin position="48"/>
        <end position="67"/>
    </location>
</feature>
<keyword evidence="2" id="KW-1133">Transmembrane helix</keyword>
<evidence type="ECO:0000313" key="5">
    <source>
        <dbReference type="Proteomes" id="UP000036334"/>
    </source>
</evidence>
<evidence type="ECO:0000256" key="2">
    <source>
        <dbReference type="SAM" id="Phobius"/>
    </source>
</evidence>
<evidence type="ECO:0000256" key="1">
    <source>
        <dbReference type="SAM" id="MobiDB-lite"/>
    </source>
</evidence>
<feature type="transmembrane region" description="Helical" evidence="2">
    <location>
        <begin position="20"/>
        <end position="37"/>
    </location>
</feature>
<reference evidence="4 5" key="1">
    <citation type="submission" date="2015-05" db="EMBL/GenBank/DDBJ databases">
        <title>Genome sequence of Mycobacterium haemophilum.</title>
        <authorList>
            <person name="Greninger A.L."/>
            <person name="Cunningham G."/>
            <person name="Miller S."/>
        </authorList>
    </citation>
    <scope>NUCLEOTIDE SEQUENCE [LARGE SCALE GENOMIC DNA]</scope>
    <source>
        <strain evidence="5">UC1</strain>
    </source>
</reference>
<gene>
    <name evidence="4" type="ORF">ABH38_13920</name>
</gene>
<dbReference type="Proteomes" id="UP000036334">
    <property type="component" value="Unassembled WGS sequence"/>
</dbReference>
<keyword evidence="5" id="KW-1185">Reference proteome</keyword>
<dbReference type="PANTHER" id="PTHR24094:SF15">
    <property type="entry name" value="AMP-DEPENDENT SYNTHETASE_LIGASE DOMAIN-CONTAINING PROTEIN-RELATED"/>
    <property type="match status" value="1"/>
</dbReference>
<feature type="region of interest" description="Disordered" evidence="1">
    <location>
        <begin position="48"/>
        <end position="68"/>
    </location>
</feature>
<dbReference type="PANTHER" id="PTHR24094">
    <property type="entry name" value="SECRETED PROTEIN"/>
    <property type="match status" value="1"/>
</dbReference>
<comment type="caution">
    <text evidence="4">The sequence shown here is derived from an EMBL/GenBank/DDBJ whole genome shotgun (WGS) entry which is preliminary data.</text>
</comment>
<accession>A0A0I9TI98</accession>
<name>A0A0I9TI98_9MYCO</name>
<protein>
    <recommendedName>
        <fullName evidence="3">GmrSD restriction endonucleases C-terminal domain-containing protein</fullName>
    </recommendedName>
</protein>
<dbReference type="InterPro" id="IPR011089">
    <property type="entry name" value="GmrSD_C"/>
</dbReference>
<organism evidence="4 5">
    <name type="scientific">Mycobacterium haemophilum</name>
    <dbReference type="NCBI Taxonomy" id="29311"/>
    <lineage>
        <taxon>Bacteria</taxon>
        <taxon>Bacillati</taxon>
        <taxon>Actinomycetota</taxon>
        <taxon>Actinomycetes</taxon>
        <taxon>Mycobacteriales</taxon>
        <taxon>Mycobacteriaceae</taxon>
        <taxon>Mycobacterium</taxon>
    </lineage>
</organism>
<dbReference type="EMBL" id="LDPR01000011">
    <property type="protein sequence ID" value="KLO36025.1"/>
    <property type="molecule type" value="Genomic_DNA"/>
</dbReference>
<evidence type="ECO:0000259" key="3">
    <source>
        <dbReference type="Pfam" id="PF07510"/>
    </source>
</evidence>
<dbReference type="PATRIC" id="fig|29311.18.peg.956"/>